<keyword evidence="1" id="KW-0175">Coiled coil</keyword>
<dbReference type="PANTHER" id="PTHR10407">
    <property type="entry name" value="HUNTINGTIN INTERACTING PROTEIN 1"/>
    <property type="match status" value="1"/>
</dbReference>
<gene>
    <name evidence="2" type="ORF">BZG36_00481</name>
</gene>
<dbReference type="GO" id="GO:0048268">
    <property type="term" value="P:clathrin coat assembly"/>
    <property type="evidence" value="ECO:0007669"/>
    <property type="project" value="TreeGrafter"/>
</dbReference>
<dbReference type="Proteomes" id="UP000242875">
    <property type="component" value="Unassembled WGS sequence"/>
</dbReference>
<dbReference type="GO" id="GO:0035615">
    <property type="term" value="F:clathrin adaptor activity"/>
    <property type="evidence" value="ECO:0007669"/>
    <property type="project" value="TreeGrafter"/>
</dbReference>
<organism evidence="2 3">
    <name type="scientific">Bifiguratus adelaidae</name>
    <dbReference type="NCBI Taxonomy" id="1938954"/>
    <lineage>
        <taxon>Eukaryota</taxon>
        <taxon>Fungi</taxon>
        <taxon>Fungi incertae sedis</taxon>
        <taxon>Mucoromycota</taxon>
        <taxon>Mucoromycotina</taxon>
        <taxon>Endogonomycetes</taxon>
        <taxon>Endogonales</taxon>
        <taxon>Endogonales incertae sedis</taxon>
        <taxon>Bifiguratus</taxon>
    </lineage>
</organism>
<evidence type="ECO:0000313" key="3">
    <source>
        <dbReference type="Proteomes" id="UP000242875"/>
    </source>
</evidence>
<evidence type="ECO:0000313" key="2">
    <source>
        <dbReference type="EMBL" id="OZJ06560.1"/>
    </source>
</evidence>
<accession>A0A261Y7E1</accession>
<evidence type="ECO:0000256" key="1">
    <source>
        <dbReference type="SAM" id="Coils"/>
    </source>
</evidence>
<proteinExistence type="predicted"/>
<reference evidence="2 3" key="1">
    <citation type="journal article" date="2017" name="Mycologia">
        <title>Bifiguratus adelaidae, gen. et sp. nov., a new member of Mucoromycotina in endophytic and soil-dwelling habitats.</title>
        <authorList>
            <person name="Torres-Cruz T.J."/>
            <person name="Billingsley Tobias T.L."/>
            <person name="Almatruk M."/>
            <person name="Hesse C."/>
            <person name="Kuske C.R."/>
            <person name="Desiro A."/>
            <person name="Benucci G.M."/>
            <person name="Bonito G."/>
            <person name="Stajich J.E."/>
            <person name="Dunlap C."/>
            <person name="Arnold A.E."/>
            <person name="Porras-Alfaro A."/>
        </authorList>
    </citation>
    <scope>NUCLEOTIDE SEQUENCE [LARGE SCALE GENOMIC DNA]</scope>
    <source>
        <strain evidence="2 3">AZ0501</strain>
    </source>
</reference>
<dbReference type="InterPro" id="IPR030224">
    <property type="entry name" value="Sla2_fam"/>
</dbReference>
<dbReference type="EMBL" id="MVBO01000003">
    <property type="protein sequence ID" value="OZJ06560.1"/>
    <property type="molecule type" value="Genomic_DNA"/>
</dbReference>
<dbReference type="GO" id="GO:0030136">
    <property type="term" value="C:clathrin-coated vesicle"/>
    <property type="evidence" value="ECO:0007669"/>
    <property type="project" value="TreeGrafter"/>
</dbReference>
<sequence>MTGRHSGMVMLGSITVWKNKYDASAKLYSQLRQEHLDLLNKYQKMQQDMRAKNMELADMIRERDRAKNDLARLQGSPNDEIARLRKDLTDSNNRVEELGKNKGAEVASLLGRFNREKAELERAAKDRQTAN</sequence>
<dbReference type="GO" id="GO:0006897">
    <property type="term" value="P:endocytosis"/>
    <property type="evidence" value="ECO:0007669"/>
    <property type="project" value="InterPro"/>
</dbReference>
<protein>
    <submittedName>
        <fullName evidence="2">Uncharacterized protein</fullName>
    </submittedName>
</protein>
<dbReference type="OrthoDB" id="2445220at2759"/>
<dbReference type="GO" id="GO:0032051">
    <property type="term" value="F:clathrin light chain binding"/>
    <property type="evidence" value="ECO:0007669"/>
    <property type="project" value="TreeGrafter"/>
</dbReference>
<dbReference type="GO" id="GO:0030864">
    <property type="term" value="C:cortical actin cytoskeleton"/>
    <property type="evidence" value="ECO:0007669"/>
    <property type="project" value="TreeGrafter"/>
</dbReference>
<dbReference type="GO" id="GO:0051015">
    <property type="term" value="F:actin filament binding"/>
    <property type="evidence" value="ECO:0007669"/>
    <property type="project" value="TreeGrafter"/>
</dbReference>
<dbReference type="PANTHER" id="PTHR10407:SF15">
    <property type="entry name" value="HUNTINGTIN INTERACTING PROTEIN 1"/>
    <property type="match status" value="1"/>
</dbReference>
<dbReference type="GO" id="GO:0080025">
    <property type="term" value="F:phosphatidylinositol-3,5-bisphosphate binding"/>
    <property type="evidence" value="ECO:0007669"/>
    <property type="project" value="TreeGrafter"/>
</dbReference>
<feature type="coiled-coil region" evidence="1">
    <location>
        <begin position="28"/>
        <end position="101"/>
    </location>
</feature>
<dbReference type="GO" id="GO:0043325">
    <property type="term" value="F:phosphatidylinositol-3,4-bisphosphate binding"/>
    <property type="evidence" value="ECO:0007669"/>
    <property type="project" value="TreeGrafter"/>
</dbReference>
<comment type="caution">
    <text evidence="2">The sequence shown here is derived from an EMBL/GenBank/DDBJ whole genome shotgun (WGS) entry which is preliminary data.</text>
</comment>
<dbReference type="GO" id="GO:0007015">
    <property type="term" value="P:actin filament organization"/>
    <property type="evidence" value="ECO:0007669"/>
    <property type="project" value="TreeGrafter"/>
</dbReference>
<keyword evidence="3" id="KW-1185">Reference proteome</keyword>
<name>A0A261Y7E1_9FUNG</name>
<dbReference type="AlphaFoldDB" id="A0A261Y7E1"/>